<keyword evidence="1" id="KW-0805">Transcription regulation</keyword>
<gene>
    <name evidence="5" type="ORF">KDX31_03530</name>
</gene>
<dbReference type="PANTHER" id="PTHR44688">
    <property type="entry name" value="DNA-BINDING TRANSCRIPTIONAL ACTIVATOR DEVR_DOSR"/>
    <property type="match status" value="1"/>
</dbReference>
<dbReference type="InterPro" id="IPR036388">
    <property type="entry name" value="WH-like_DNA-bd_sf"/>
</dbReference>
<protein>
    <recommendedName>
        <fullName evidence="4">HTH luxR-type domain-containing protein</fullName>
    </recommendedName>
</protein>
<feature type="domain" description="HTH luxR-type" evidence="4">
    <location>
        <begin position="194"/>
        <end position="259"/>
    </location>
</feature>
<keyword evidence="6" id="KW-1185">Reference proteome</keyword>
<accession>A0ABY5GYD4</accession>
<evidence type="ECO:0000256" key="3">
    <source>
        <dbReference type="ARBA" id="ARBA00023163"/>
    </source>
</evidence>
<reference evidence="5" key="1">
    <citation type="submission" date="2021-04" db="EMBL/GenBank/DDBJ databases">
        <title>Oceanospirillales bacteria with DddD are important DMSP degraders in coastal seawater.</title>
        <authorList>
            <person name="Liu J."/>
        </authorList>
    </citation>
    <scope>NUCLEOTIDE SEQUENCE</scope>
    <source>
        <strain evidence="5">GY6</strain>
    </source>
</reference>
<keyword evidence="3" id="KW-0804">Transcription</keyword>
<evidence type="ECO:0000259" key="4">
    <source>
        <dbReference type="PROSITE" id="PS50043"/>
    </source>
</evidence>
<organism evidence="5 6">
    <name type="scientific">Amphritea atlantica</name>
    <dbReference type="NCBI Taxonomy" id="355243"/>
    <lineage>
        <taxon>Bacteria</taxon>
        <taxon>Pseudomonadati</taxon>
        <taxon>Pseudomonadota</taxon>
        <taxon>Gammaproteobacteria</taxon>
        <taxon>Oceanospirillales</taxon>
        <taxon>Oceanospirillaceae</taxon>
        <taxon>Amphritea</taxon>
    </lineage>
</organism>
<sequence>MEDSSENVYLLASKLIETSGTDAFNPALLSLINSATPCESVFAIHFHKNSRPTILLSPDSTLLTSKIMDEYLNGFYMIDPFYNAFKAGLPTGLHFIKEIAPDDFFESTYYTEHYCNRGYEEAAFVINLDNDSQIQISLTVIETPATVATRERLHAISPLVISAYRKHWQSIENTQTASQQASDIIHEQISSVFKNFGYGVLTERETELAILIIRGYSLIAIAEMLGIAHGTAKVHCKNLYSKLEINSKSELFSLFLDQISLT</sequence>
<name>A0ABY5GYD4_9GAMM</name>
<evidence type="ECO:0000313" key="6">
    <source>
        <dbReference type="Proteomes" id="UP001059950"/>
    </source>
</evidence>
<dbReference type="CDD" id="cd06170">
    <property type="entry name" value="LuxR_C_like"/>
    <property type="match status" value="1"/>
</dbReference>
<dbReference type="PANTHER" id="PTHR44688:SF16">
    <property type="entry name" value="DNA-BINDING TRANSCRIPTIONAL ACTIVATOR DEVR_DOSR"/>
    <property type="match status" value="1"/>
</dbReference>
<keyword evidence="2" id="KW-0238">DNA-binding</keyword>
<dbReference type="InterPro" id="IPR000792">
    <property type="entry name" value="Tscrpt_reg_LuxR_C"/>
</dbReference>
<dbReference type="Proteomes" id="UP001059950">
    <property type="component" value="Chromosome"/>
</dbReference>
<dbReference type="EMBL" id="CP073344">
    <property type="protein sequence ID" value="UTW04100.1"/>
    <property type="molecule type" value="Genomic_DNA"/>
</dbReference>
<dbReference type="SUPFAM" id="SSF46894">
    <property type="entry name" value="C-terminal effector domain of the bipartite response regulators"/>
    <property type="match status" value="1"/>
</dbReference>
<evidence type="ECO:0000313" key="5">
    <source>
        <dbReference type="EMBL" id="UTW04100.1"/>
    </source>
</evidence>
<dbReference type="PROSITE" id="PS50043">
    <property type="entry name" value="HTH_LUXR_2"/>
    <property type="match status" value="1"/>
</dbReference>
<proteinExistence type="predicted"/>
<evidence type="ECO:0000256" key="1">
    <source>
        <dbReference type="ARBA" id="ARBA00023015"/>
    </source>
</evidence>
<dbReference type="Gene3D" id="1.10.10.10">
    <property type="entry name" value="Winged helix-like DNA-binding domain superfamily/Winged helix DNA-binding domain"/>
    <property type="match status" value="1"/>
</dbReference>
<dbReference type="PRINTS" id="PR00038">
    <property type="entry name" value="HTHLUXR"/>
</dbReference>
<dbReference type="InterPro" id="IPR016032">
    <property type="entry name" value="Sig_transdc_resp-reg_C-effctor"/>
</dbReference>
<dbReference type="Pfam" id="PF00196">
    <property type="entry name" value="GerE"/>
    <property type="match status" value="1"/>
</dbReference>
<evidence type="ECO:0000256" key="2">
    <source>
        <dbReference type="ARBA" id="ARBA00023125"/>
    </source>
</evidence>
<dbReference type="SMART" id="SM00421">
    <property type="entry name" value="HTH_LUXR"/>
    <property type="match status" value="1"/>
</dbReference>